<comment type="similarity">
    <text evidence="7">Belongs to the MptA/B family.</text>
</comment>
<evidence type="ECO:0000256" key="3">
    <source>
        <dbReference type="ARBA" id="ARBA00022679"/>
    </source>
</evidence>
<feature type="transmembrane region" description="Helical" evidence="8">
    <location>
        <begin position="199"/>
        <end position="216"/>
    </location>
</feature>
<keyword evidence="6 8" id="KW-0472">Membrane</keyword>
<evidence type="ECO:0000256" key="8">
    <source>
        <dbReference type="SAM" id="Phobius"/>
    </source>
</evidence>
<feature type="transmembrane region" description="Helical" evidence="8">
    <location>
        <begin position="45"/>
        <end position="70"/>
    </location>
</feature>
<feature type="transmembrane region" description="Helical" evidence="8">
    <location>
        <begin position="283"/>
        <end position="308"/>
    </location>
</feature>
<evidence type="ECO:0008006" key="11">
    <source>
        <dbReference type="Google" id="ProtNLM"/>
    </source>
</evidence>
<accession>A0A3N6X7R8</accession>
<evidence type="ECO:0000256" key="2">
    <source>
        <dbReference type="ARBA" id="ARBA00022676"/>
    </source>
</evidence>
<organism evidence="9 10">
    <name type="scientific">Aeromicrobium camelliae</name>
    <dbReference type="NCBI Taxonomy" id="1538144"/>
    <lineage>
        <taxon>Bacteria</taxon>
        <taxon>Bacillati</taxon>
        <taxon>Actinomycetota</taxon>
        <taxon>Actinomycetes</taxon>
        <taxon>Propionibacteriales</taxon>
        <taxon>Nocardioidaceae</taxon>
        <taxon>Aeromicrobium</taxon>
    </lineage>
</organism>
<comment type="subcellular location">
    <subcellularLocation>
        <location evidence="1">Membrane</location>
        <topology evidence="1">Multi-pass membrane protein</topology>
    </subcellularLocation>
</comment>
<evidence type="ECO:0000256" key="1">
    <source>
        <dbReference type="ARBA" id="ARBA00004141"/>
    </source>
</evidence>
<protein>
    <recommendedName>
        <fullName evidence="11">DUF2029 domain-containing protein</fullName>
    </recommendedName>
</protein>
<name>A0A3N6X7R8_9ACTN</name>
<keyword evidence="3" id="KW-0808">Transferase</keyword>
<dbReference type="Pfam" id="PF26314">
    <property type="entry name" value="MptA_B_family"/>
    <property type="match status" value="1"/>
</dbReference>
<dbReference type="OrthoDB" id="5242303at2"/>
<evidence type="ECO:0000256" key="4">
    <source>
        <dbReference type="ARBA" id="ARBA00022692"/>
    </source>
</evidence>
<keyword evidence="5 8" id="KW-1133">Transmembrane helix</keyword>
<dbReference type="InterPro" id="IPR049829">
    <property type="entry name" value="MptA/B-like"/>
</dbReference>
<gene>
    <name evidence="9" type="ORF">EHW97_02205</name>
</gene>
<evidence type="ECO:0000256" key="7">
    <source>
        <dbReference type="ARBA" id="ARBA00043987"/>
    </source>
</evidence>
<comment type="caution">
    <text evidence="9">The sequence shown here is derived from an EMBL/GenBank/DDBJ whole genome shotgun (WGS) entry which is preliminary data.</text>
</comment>
<keyword evidence="10" id="KW-1185">Reference proteome</keyword>
<evidence type="ECO:0000313" key="10">
    <source>
        <dbReference type="Proteomes" id="UP000275225"/>
    </source>
</evidence>
<dbReference type="GO" id="GO:0016757">
    <property type="term" value="F:glycosyltransferase activity"/>
    <property type="evidence" value="ECO:0007669"/>
    <property type="project" value="UniProtKB-KW"/>
</dbReference>
<feature type="transmembrane region" description="Helical" evidence="8">
    <location>
        <begin position="140"/>
        <end position="162"/>
    </location>
</feature>
<feature type="transmembrane region" description="Helical" evidence="8">
    <location>
        <begin position="439"/>
        <end position="460"/>
    </location>
</feature>
<proteinExistence type="inferred from homology"/>
<sequence>MLHRGFVGSCLILIGGLVVSPLPGSTPLLDLEPLAAIRSQMPGRMAGLVVVLGGLGLLATAWLSLCRSVADGPGDVAGIRSARAAAAAWSLPLLLAPPLFSRDGWSYAAQATMTYVGASPYQFGPNVLSGPILEAVDPRWMATVTPYGPLPLMAGAMFAAVVTGPWQLVIAHRLLALLGLALLAWALPRFAAWAGTNPALGSAAALASPLMLANGVGGLHNDLLMVGLMAAALVVAAERGWWYGAALGGLAAAVKLPGGLVCISVALVTLAAGVPWGDRVRRLVGVAAVSVGTLVALGVAGGLGVGWIDALSVPGTVNTPLSVPTVLGGALDATAGRLLEFPGATFLEAFRTLGMLAALGFAAGVALRWPSGSRERALAATAAVTGVMVLLSPVVHLWYLLWIVPFATALRLHRVATIAVYGVGVVGGLAAPLDSSLHGAYVAIIMGCMTAAGMLALALLTPRARRRLDQIVTPGERQAGTSIRRDTAA</sequence>
<feature type="transmembrane region" description="Helical" evidence="8">
    <location>
        <begin position="223"/>
        <end position="244"/>
    </location>
</feature>
<keyword evidence="4 8" id="KW-0812">Transmembrane</keyword>
<reference evidence="9 10" key="1">
    <citation type="submission" date="2018-11" db="EMBL/GenBank/DDBJ databases">
        <authorList>
            <person name="Li F."/>
        </authorList>
    </citation>
    <scope>NUCLEOTIDE SEQUENCE [LARGE SCALE GENOMIC DNA]</scope>
    <source>
        <strain evidence="9 10">YS17T</strain>
    </source>
</reference>
<evidence type="ECO:0000256" key="6">
    <source>
        <dbReference type="ARBA" id="ARBA00023136"/>
    </source>
</evidence>
<feature type="transmembrane region" description="Helical" evidence="8">
    <location>
        <begin position="256"/>
        <end position="276"/>
    </location>
</feature>
<feature type="transmembrane region" description="Helical" evidence="8">
    <location>
        <begin position="352"/>
        <end position="371"/>
    </location>
</feature>
<feature type="transmembrane region" description="Helical" evidence="8">
    <location>
        <begin position="377"/>
        <end position="403"/>
    </location>
</feature>
<feature type="transmembrane region" description="Helical" evidence="8">
    <location>
        <begin position="82"/>
        <end position="100"/>
    </location>
</feature>
<dbReference type="EMBL" id="RQJX01000002">
    <property type="protein sequence ID" value="RQN09678.1"/>
    <property type="molecule type" value="Genomic_DNA"/>
</dbReference>
<dbReference type="GO" id="GO:0016020">
    <property type="term" value="C:membrane"/>
    <property type="evidence" value="ECO:0007669"/>
    <property type="project" value="UniProtKB-SubCell"/>
</dbReference>
<evidence type="ECO:0000313" key="9">
    <source>
        <dbReference type="EMBL" id="RQN09678.1"/>
    </source>
</evidence>
<dbReference type="AlphaFoldDB" id="A0A3N6X7R8"/>
<dbReference type="RefSeq" id="WP_124235534.1">
    <property type="nucleotide sequence ID" value="NZ_JBHUFI010000006.1"/>
</dbReference>
<evidence type="ECO:0000256" key="5">
    <source>
        <dbReference type="ARBA" id="ARBA00022989"/>
    </source>
</evidence>
<feature type="transmembrane region" description="Helical" evidence="8">
    <location>
        <begin position="174"/>
        <end position="193"/>
    </location>
</feature>
<keyword evidence="2" id="KW-0328">Glycosyltransferase</keyword>
<dbReference type="Proteomes" id="UP000275225">
    <property type="component" value="Unassembled WGS sequence"/>
</dbReference>
<dbReference type="NCBIfam" id="NF038066">
    <property type="entry name" value="MptB"/>
    <property type="match status" value="1"/>
</dbReference>